<reference evidence="1 2" key="1">
    <citation type="journal article" date="2019" name="Int. J. Syst. Evol. Microbiol.">
        <title>The Global Catalogue of Microorganisms (GCM) 10K type strain sequencing project: providing services to taxonomists for standard genome sequencing and annotation.</title>
        <authorList>
            <consortium name="The Broad Institute Genomics Platform"/>
            <consortium name="The Broad Institute Genome Sequencing Center for Infectious Disease"/>
            <person name="Wu L."/>
            <person name="Ma J."/>
        </authorList>
    </citation>
    <scope>NUCLEOTIDE SEQUENCE [LARGE SCALE GENOMIC DNA]</scope>
    <source>
        <strain evidence="1 2">JCM 4316</strain>
    </source>
</reference>
<dbReference type="Proteomes" id="UP001500253">
    <property type="component" value="Unassembled WGS sequence"/>
</dbReference>
<sequence>MGERPRRINRRGRLRLNLTAPGAHNPRGGTPWPKLGRLTARSGGFLYAATAPLLRAPCASKD</sequence>
<keyword evidence="2" id="KW-1185">Reference proteome</keyword>
<dbReference type="EMBL" id="BAAASD010000005">
    <property type="protein sequence ID" value="GAA2334638.1"/>
    <property type="molecule type" value="Genomic_DNA"/>
</dbReference>
<comment type="caution">
    <text evidence="1">The sequence shown here is derived from an EMBL/GenBank/DDBJ whole genome shotgun (WGS) entry which is preliminary data.</text>
</comment>
<proteinExistence type="predicted"/>
<name>A0ABN3FPA5_9ACTN</name>
<evidence type="ECO:0000313" key="2">
    <source>
        <dbReference type="Proteomes" id="UP001500253"/>
    </source>
</evidence>
<protein>
    <submittedName>
        <fullName evidence="1">Uncharacterized protein</fullName>
    </submittedName>
</protein>
<evidence type="ECO:0000313" key="1">
    <source>
        <dbReference type="EMBL" id="GAA2334638.1"/>
    </source>
</evidence>
<accession>A0ABN3FPA5</accession>
<gene>
    <name evidence="1" type="ORF">GCM10010246_18210</name>
</gene>
<organism evidence="1 2">
    <name type="scientific">Streptomyces cuspidosporus</name>
    <dbReference type="NCBI Taxonomy" id="66882"/>
    <lineage>
        <taxon>Bacteria</taxon>
        <taxon>Bacillati</taxon>
        <taxon>Actinomycetota</taxon>
        <taxon>Actinomycetes</taxon>
        <taxon>Kitasatosporales</taxon>
        <taxon>Streptomycetaceae</taxon>
        <taxon>Streptomyces</taxon>
    </lineage>
</organism>